<sequence length="127" mass="13615">MKKTPTVGSLVRQQRVLTILLLTVTVIVIWVGFSIYFSYSKPTTTQTDVQLTTPLNPRIDATLFDTLAARKHWSSDELNSFTPNVQLPQVAGNIVLVANPPPLPTPQASSSGILTPSPTATSGATTP</sequence>
<protein>
    <submittedName>
        <fullName evidence="3">Uncharacterized protein</fullName>
    </submittedName>
</protein>
<evidence type="ECO:0000256" key="2">
    <source>
        <dbReference type="SAM" id="Phobius"/>
    </source>
</evidence>
<feature type="compositionally biased region" description="Low complexity" evidence="1">
    <location>
        <begin position="115"/>
        <end position="127"/>
    </location>
</feature>
<keyword evidence="2" id="KW-0472">Membrane</keyword>
<evidence type="ECO:0000256" key="1">
    <source>
        <dbReference type="SAM" id="MobiDB-lite"/>
    </source>
</evidence>
<feature type="transmembrane region" description="Helical" evidence="2">
    <location>
        <begin position="16"/>
        <end position="39"/>
    </location>
</feature>
<dbReference type="Proteomes" id="UP000246104">
    <property type="component" value="Unassembled WGS sequence"/>
</dbReference>
<name>A0A317JQ73_9BACT</name>
<evidence type="ECO:0000313" key="4">
    <source>
        <dbReference type="Proteomes" id="UP000246104"/>
    </source>
</evidence>
<proteinExistence type="predicted"/>
<gene>
    <name evidence="3" type="ORF">C5B42_02230</name>
</gene>
<comment type="caution">
    <text evidence="3">The sequence shown here is derived from an EMBL/GenBank/DDBJ whole genome shotgun (WGS) entry which is preliminary data.</text>
</comment>
<dbReference type="EMBL" id="PSRQ01000026">
    <property type="protein sequence ID" value="PWU23653.1"/>
    <property type="molecule type" value="Genomic_DNA"/>
</dbReference>
<organism evidence="3 4">
    <name type="scientific">Candidatus Cerribacteria bacterium 'Amazon FNV 2010 28 9'</name>
    <dbReference type="NCBI Taxonomy" id="2081795"/>
    <lineage>
        <taxon>Bacteria</taxon>
        <taxon>Candidatus Cerribacteria</taxon>
    </lineage>
</organism>
<dbReference type="AlphaFoldDB" id="A0A317JQ73"/>
<feature type="region of interest" description="Disordered" evidence="1">
    <location>
        <begin position="101"/>
        <end position="127"/>
    </location>
</feature>
<keyword evidence="2" id="KW-0812">Transmembrane</keyword>
<reference evidence="3 4" key="1">
    <citation type="submission" date="2018-02" db="EMBL/GenBank/DDBJ databases">
        <title>Genomic Reconstructions from Amazon Rainforest and Pasture Soil Reveal Novel Insights into the Physiology of Candidate Phyla in Tropical Sites.</title>
        <authorList>
            <person name="Kroeger M.E."/>
            <person name="Delmont T."/>
            <person name="Eren A.M."/>
            <person name="Guo J."/>
            <person name="Meyer K.M."/>
            <person name="Khan K."/>
            <person name="Rodrigues J.L.M."/>
            <person name="Bohannan B.J.M."/>
            <person name="Tringe S."/>
            <person name="Borges C.D."/>
            <person name="Tiedje J."/>
            <person name="Tsai S.M."/>
            <person name="Nusslein K."/>
        </authorList>
    </citation>
    <scope>NUCLEOTIDE SEQUENCE [LARGE SCALE GENOMIC DNA]</scope>
    <source>
        <strain evidence="3">Amazon FNV 2010 28 9</strain>
    </source>
</reference>
<keyword evidence="2" id="KW-1133">Transmembrane helix</keyword>
<accession>A0A317JQ73</accession>
<evidence type="ECO:0000313" key="3">
    <source>
        <dbReference type="EMBL" id="PWU23653.1"/>
    </source>
</evidence>